<name>A0A1C2I436_ACITH</name>
<accession>A0A1C2I436</accession>
<dbReference type="SUPFAM" id="SSF50998">
    <property type="entry name" value="Quinoprotein alcohol dehydrogenase-like"/>
    <property type="match status" value="2"/>
</dbReference>
<dbReference type="Proteomes" id="UP000094893">
    <property type="component" value="Unassembled WGS sequence"/>
</dbReference>
<evidence type="ECO:0000313" key="3">
    <source>
        <dbReference type="EMBL" id="OCX70754.1"/>
    </source>
</evidence>
<reference evidence="3 4" key="1">
    <citation type="journal article" date="2016" name="Int. J. Mol. Sci.">
        <title>Comparative genomics of the extreme acidophile Acidithiobacillus thiooxidans reveals intraspecific divergence and niche adaptation.</title>
        <authorList>
            <person name="Zhang X."/>
            <person name="Feng X."/>
            <person name="Tao J."/>
            <person name="Ma L."/>
            <person name="Xiao Y."/>
            <person name="Liang Y."/>
            <person name="Liu X."/>
            <person name="Yin H."/>
        </authorList>
    </citation>
    <scope>NUCLEOTIDE SEQUENCE [LARGE SCALE GENOMIC DNA]</scope>
    <source>
        <strain evidence="3 4">A02</strain>
    </source>
</reference>
<dbReference type="AlphaFoldDB" id="A0A1C2I436"/>
<feature type="domain" description="Pyrrolo-quinoline quinone repeat" evidence="2">
    <location>
        <begin position="86"/>
        <end position="151"/>
    </location>
</feature>
<keyword evidence="1" id="KW-0732">Signal</keyword>
<gene>
    <name evidence="3" type="ORF">A6P07_13555</name>
</gene>
<evidence type="ECO:0000313" key="4">
    <source>
        <dbReference type="Proteomes" id="UP000094893"/>
    </source>
</evidence>
<dbReference type="SMART" id="SM00564">
    <property type="entry name" value="PQQ"/>
    <property type="match status" value="6"/>
</dbReference>
<feature type="signal peptide" evidence="1">
    <location>
        <begin position="1"/>
        <end position="25"/>
    </location>
</feature>
<dbReference type="InterPro" id="IPR011047">
    <property type="entry name" value="Quinoprotein_ADH-like_sf"/>
</dbReference>
<dbReference type="PANTHER" id="PTHR34512:SF30">
    <property type="entry name" value="OUTER MEMBRANE PROTEIN ASSEMBLY FACTOR BAMB"/>
    <property type="match status" value="1"/>
</dbReference>
<dbReference type="InterPro" id="IPR015943">
    <property type="entry name" value="WD40/YVTN_repeat-like_dom_sf"/>
</dbReference>
<dbReference type="Pfam" id="PF13360">
    <property type="entry name" value="PQQ_2"/>
    <property type="match status" value="3"/>
</dbReference>
<feature type="domain" description="Pyrrolo-quinoline quinone repeat" evidence="2">
    <location>
        <begin position="159"/>
        <end position="268"/>
    </location>
</feature>
<dbReference type="RefSeq" id="WP_024892408.1">
    <property type="nucleotide sequence ID" value="NZ_LWRZ01000270.1"/>
</dbReference>
<dbReference type="InterPro" id="IPR002372">
    <property type="entry name" value="PQQ_rpt_dom"/>
</dbReference>
<dbReference type="PANTHER" id="PTHR34512">
    <property type="entry name" value="CELL SURFACE PROTEIN"/>
    <property type="match status" value="1"/>
</dbReference>
<feature type="chain" id="PRO_5008663349" description="Pyrrolo-quinoline quinone repeat domain-containing protein" evidence="1">
    <location>
        <begin position="26"/>
        <end position="450"/>
    </location>
</feature>
<dbReference type="Gene3D" id="2.130.10.10">
    <property type="entry name" value="YVTN repeat-like/Quinoprotein amine dehydrogenase"/>
    <property type="match status" value="1"/>
</dbReference>
<proteinExistence type="predicted"/>
<protein>
    <recommendedName>
        <fullName evidence="2">Pyrrolo-quinoline quinone repeat domain-containing protein</fullName>
    </recommendedName>
</protein>
<comment type="caution">
    <text evidence="3">The sequence shown here is derived from an EMBL/GenBank/DDBJ whole genome shotgun (WGS) entry which is preliminary data.</text>
</comment>
<evidence type="ECO:0000259" key="2">
    <source>
        <dbReference type="Pfam" id="PF13360"/>
    </source>
</evidence>
<evidence type="ECO:0000256" key="1">
    <source>
        <dbReference type="SAM" id="SignalP"/>
    </source>
</evidence>
<dbReference type="InterPro" id="IPR018391">
    <property type="entry name" value="PQQ_b-propeller_rpt"/>
</dbReference>
<dbReference type="Gene3D" id="2.140.10.10">
    <property type="entry name" value="Quinoprotein alcohol dehydrogenase-like superfamily"/>
    <property type="match status" value="1"/>
</dbReference>
<sequence>MQGKKTLGLLTIMAITGLFGITAEASSEQTPQQWITYAMEPGHNAYYNSAFPSVSWTFIAPGANKINRHVVAKTTTIRDLVGFPIGVAVVHGVVYAPNDNGFLYALDAENGHLLWSANAYNQIMTTPIVANVDGQQLVFVGVGNSVFAYSHAKLFGMHGVHVIRGTDVSAIEAFNGKTGKLQWVFHTAGEDMPTPTYINGKLIFGNGDGHIYALDAQNGTPLWKTYIHSFVSMSSATPVDGGNIVVMGGTHPSRIYAVNSSTGKLLWAVHPKNIFSSSGGDGTWAAHGGVLVGQIETRDSNQKTGTSSSEELALNAKNGQILWARSLGSGRTPPRNKDAVPDIADGMIYTGSPVTHKEYAINLKTGNMMWQKKLSAGMKAAPLTVGSHLIQPIGNGDIYTLNRQTGSITHVYHNVHGGFGPQNGVLIGKTYFIGSNAGYMEAIPLHMLLH</sequence>
<feature type="domain" description="Pyrrolo-quinoline quinone repeat" evidence="2">
    <location>
        <begin position="313"/>
        <end position="415"/>
    </location>
</feature>
<dbReference type="EMBL" id="LWSA01000188">
    <property type="protein sequence ID" value="OCX70754.1"/>
    <property type="molecule type" value="Genomic_DNA"/>
</dbReference>
<organism evidence="3 4">
    <name type="scientific">Acidithiobacillus thiooxidans</name>
    <name type="common">Thiobacillus thiooxidans</name>
    <dbReference type="NCBI Taxonomy" id="930"/>
    <lineage>
        <taxon>Bacteria</taxon>
        <taxon>Pseudomonadati</taxon>
        <taxon>Pseudomonadota</taxon>
        <taxon>Acidithiobacillia</taxon>
        <taxon>Acidithiobacillales</taxon>
        <taxon>Acidithiobacillaceae</taxon>
        <taxon>Acidithiobacillus</taxon>
    </lineage>
</organism>